<organism evidence="2 3">
    <name type="scientific">Eumeta variegata</name>
    <name type="common">Bagworm moth</name>
    <name type="synonym">Eumeta japonica</name>
    <dbReference type="NCBI Taxonomy" id="151549"/>
    <lineage>
        <taxon>Eukaryota</taxon>
        <taxon>Metazoa</taxon>
        <taxon>Ecdysozoa</taxon>
        <taxon>Arthropoda</taxon>
        <taxon>Hexapoda</taxon>
        <taxon>Insecta</taxon>
        <taxon>Pterygota</taxon>
        <taxon>Neoptera</taxon>
        <taxon>Endopterygota</taxon>
        <taxon>Lepidoptera</taxon>
        <taxon>Glossata</taxon>
        <taxon>Ditrysia</taxon>
        <taxon>Tineoidea</taxon>
        <taxon>Psychidae</taxon>
        <taxon>Oiketicinae</taxon>
        <taxon>Eumeta</taxon>
    </lineage>
</organism>
<proteinExistence type="predicted"/>
<dbReference type="OrthoDB" id="6750768at2759"/>
<dbReference type="EMBL" id="BGZK01002076">
    <property type="protein sequence ID" value="GBP90318.1"/>
    <property type="molecule type" value="Genomic_DNA"/>
</dbReference>
<protein>
    <submittedName>
        <fullName evidence="2">Uncharacterized protein</fullName>
    </submittedName>
</protein>
<evidence type="ECO:0000256" key="1">
    <source>
        <dbReference type="SAM" id="MobiDB-lite"/>
    </source>
</evidence>
<feature type="region of interest" description="Disordered" evidence="1">
    <location>
        <begin position="18"/>
        <end position="45"/>
    </location>
</feature>
<keyword evidence="3" id="KW-1185">Reference proteome</keyword>
<reference evidence="2 3" key="1">
    <citation type="journal article" date="2019" name="Commun. Biol.">
        <title>The bagworm genome reveals a unique fibroin gene that provides high tensile strength.</title>
        <authorList>
            <person name="Kono N."/>
            <person name="Nakamura H."/>
            <person name="Ohtoshi R."/>
            <person name="Tomita M."/>
            <person name="Numata K."/>
            <person name="Arakawa K."/>
        </authorList>
    </citation>
    <scope>NUCLEOTIDE SEQUENCE [LARGE SCALE GENOMIC DNA]</scope>
</reference>
<sequence>MHEDDGITRHHLAAARASRVSCGVKSERSGRNASATSATADGLAPEGASQTKKFCLQILKRGLAKSFAYKLLKRGLANLMSPTSTSGVAPPLATLLIYTITTNSRETDKEPPPPPFEIVPRTNSARKRLAVDNQVTLLHSGIAMLHVLHNARVTVCYFVPVRVSAQPRRRRPVCVKEFTCLKNEIGTICAIRNSRRTTAQSDRRQSHDPKKIKLANERAAVPRASESCRNVLRLRRSGTTFFGELLRKENVPLIYVSNERSLLLAAADA</sequence>
<evidence type="ECO:0000313" key="3">
    <source>
        <dbReference type="Proteomes" id="UP000299102"/>
    </source>
</evidence>
<name>A0A4C1ZRB2_EUMVA</name>
<dbReference type="Proteomes" id="UP000299102">
    <property type="component" value="Unassembled WGS sequence"/>
</dbReference>
<accession>A0A4C1ZRB2</accession>
<gene>
    <name evidence="2" type="ORF">EVAR_37378_1</name>
</gene>
<dbReference type="AlphaFoldDB" id="A0A4C1ZRB2"/>
<comment type="caution">
    <text evidence="2">The sequence shown here is derived from an EMBL/GenBank/DDBJ whole genome shotgun (WGS) entry which is preliminary data.</text>
</comment>
<evidence type="ECO:0000313" key="2">
    <source>
        <dbReference type="EMBL" id="GBP90318.1"/>
    </source>
</evidence>